<dbReference type="Proteomes" id="UP000059542">
    <property type="component" value="Chromosome"/>
</dbReference>
<protein>
    <submittedName>
        <fullName evidence="1">Uncharacterized protein</fullName>
    </submittedName>
</protein>
<dbReference type="KEGG" id="hyg:AUC43_12845"/>
<keyword evidence="2" id="KW-1185">Reference proteome</keyword>
<name>A0A0U4C061_9BACT</name>
<evidence type="ECO:0000313" key="1">
    <source>
        <dbReference type="EMBL" id="ALW85905.1"/>
    </source>
</evidence>
<proteinExistence type="predicted"/>
<dbReference type="EMBL" id="CP013909">
    <property type="protein sequence ID" value="ALW85905.1"/>
    <property type="molecule type" value="Genomic_DNA"/>
</dbReference>
<evidence type="ECO:0000313" key="2">
    <source>
        <dbReference type="Proteomes" id="UP000059542"/>
    </source>
</evidence>
<sequence length="141" mass="16032">MSLGLVCLAHASSAQVPNLQAYKQAKVILHIDKTPKKKVEGVTFFFGGGPGNDSILFYVENRRLQTIVPAPVFQEGNWLKSIGEVHFGLNHPPKTIRVIAVSLKQKQYISLRVDRRYQLIRMDFYPDSSYVTKTNRPLIFE</sequence>
<accession>A0A0U4C061</accession>
<organism evidence="1 2">
    <name type="scientific">Hymenobacter sedentarius</name>
    <dbReference type="NCBI Taxonomy" id="1411621"/>
    <lineage>
        <taxon>Bacteria</taxon>
        <taxon>Pseudomonadati</taxon>
        <taxon>Bacteroidota</taxon>
        <taxon>Cytophagia</taxon>
        <taxon>Cytophagales</taxon>
        <taxon>Hymenobacteraceae</taxon>
        <taxon>Hymenobacter</taxon>
    </lineage>
</organism>
<dbReference type="AlphaFoldDB" id="A0A0U4C061"/>
<gene>
    <name evidence="1" type="ORF">AUC43_12845</name>
</gene>
<reference evidence="1 2" key="1">
    <citation type="submission" date="2015-12" db="EMBL/GenBank/DDBJ databases">
        <authorList>
            <person name="Shamseldin A."/>
            <person name="Moawad H."/>
            <person name="Abd El-Rahim W.M."/>
            <person name="Sadowsky M.J."/>
        </authorList>
    </citation>
    <scope>NUCLEOTIDE SEQUENCE [LARGE SCALE GENOMIC DNA]</scope>
    <source>
        <strain evidence="1 2">DG5B</strain>
    </source>
</reference>